<feature type="transmembrane region" description="Helical" evidence="1">
    <location>
        <begin position="28"/>
        <end position="50"/>
    </location>
</feature>
<organism evidence="2 3">
    <name type="scientific">Flavobacterium polysaccharolyticum</name>
    <dbReference type="NCBI Taxonomy" id="3133148"/>
    <lineage>
        <taxon>Bacteria</taxon>
        <taxon>Pseudomonadati</taxon>
        <taxon>Bacteroidota</taxon>
        <taxon>Flavobacteriia</taxon>
        <taxon>Flavobacteriales</taxon>
        <taxon>Flavobacteriaceae</taxon>
        <taxon>Flavobacterium</taxon>
    </lineage>
</organism>
<keyword evidence="3" id="KW-1185">Reference proteome</keyword>
<sequence>MALTKVSLTENDIKILKRKKKSNDKSRLYVLVFSILILLISYLIVGFNVSNETFKFIKVIVIVIISVLILGSLIDTNFENDFKEKIKFIGNVRVKKKEYIYDSEDNSENYILTFDDWRIGVKSVLKEFWNETNEGDEFYIEQASNSGYILKFEKEDVDMLNHIQLQFGKNDKKIN</sequence>
<evidence type="ECO:0000313" key="2">
    <source>
        <dbReference type="EMBL" id="MEM0578294.1"/>
    </source>
</evidence>
<proteinExistence type="predicted"/>
<dbReference type="RefSeq" id="WP_315169687.1">
    <property type="nucleotide sequence ID" value="NZ_JBCGDP010000022.1"/>
</dbReference>
<reference evidence="2 3" key="1">
    <citation type="submission" date="2024-03" db="EMBL/GenBank/DDBJ databases">
        <title>Two novel species of the genus Flavobacterium exhibiting potentially degradation of complex polysaccharides.</title>
        <authorList>
            <person name="Lian X."/>
        </authorList>
    </citation>
    <scope>NUCLEOTIDE SEQUENCE [LARGE SCALE GENOMIC DNA]</scope>
    <source>
        <strain evidence="2 3">N6</strain>
    </source>
</reference>
<evidence type="ECO:0000256" key="1">
    <source>
        <dbReference type="SAM" id="Phobius"/>
    </source>
</evidence>
<protein>
    <recommendedName>
        <fullName evidence="4">YcxB-like protein</fullName>
    </recommendedName>
</protein>
<evidence type="ECO:0008006" key="4">
    <source>
        <dbReference type="Google" id="ProtNLM"/>
    </source>
</evidence>
<keyword evidence="1" id="KW-0812">Transmembrane</keyword>
<keyword evidence="1" id="KW-1133">Transmembrane helix</keyword>
<accession>A0ABU9NSH4</accession>
<dbReference type="EMBL" id="JBCGDP010000022">
    <property type="protein sequence ID" value="MEM0578294.1"/>
    <property type="molecule type" value="Genomic_DNA"/>
</dbReference>
<name>A0ABU9NSH4_9FLAO</name>
<comment type="caution">
    <text evidence="2">The sequence shown here is derived from an EMBL/GenBank/DDBJ whole genome shotgun (WGS) entry which is preliminary data.</text>
</comment>
<gene>
    <name evidence="2" type="ORF">WFZ86_17450</name>
</gene>
<dbReference type="Proteomes" id="UP001468798">
    <property type="component" value="Unassembled WGS sequence"/>
</dbReference>
<evidence type="ECO:0000313" key="3">
    <source>
        <dbReference type="Proteomes" id="UP001468798"/>
    </source>
</evidence>
<keyword evidence="1" id="KW-0472">Membrane</keyword>
<feature type="transmembrane region" description="Helical" evidence="1">
    <location>
        <begin position="56"/>
        <end position="78"/>
    </location>
</feature>